<feature type="domain" description="Cytochrome c-552/4" evidence="3">
    <location>
        <begin position="119"/>
        <end position="161"/>
    </location>
</feature>
<dbReference type="SUPFAM" id="SSF48695">
    <property type="entry name" value="Multiheme cytochromes"/>
    <property type="match status" value="1"/>
</dbReference>
<dbReference type="Gene3D" id="1.25.40.10">
    <property type="entry name" value="Tetratricopeptide repeat domain"/>
    <property type="match status" value="1"/>
</dbReference>
<dbReference type="STRING" id="234267.Acid_7589"/>
<keyword evidence="1" id="KW-0732">Signal</keyword>
<sequence precursor="true">MLFLAVAFFVGSQACRPCHAAIGETYARTPMARSSGPVESVPAAEFTASGQHYRVAGKRLVFDQGSAPFDYFIGSGSHGHTYLFAREQFLFELPVSWYARTGRWDASPGYEHYREPRLDRPVDATCLWCHASQVRFVRETQNRYADPPFADNGVGCERCHGPGSEHVRNPAAARMVNPATLESERRDSVCAQCHLTGVSRVTRAGRKFEDFRAGDRLADYATYFVRDGGSPDLKVTSHVERLAASACKRAAGAALWCGTCHDPHTGGNRTQAACRSCHAQAHHMEESCAGCHMPKSAATDAGHGVFTDHSIPRDARRSRAKDVPRGLVAFLGISDNRGMGIAYAEAGDSRAREFLRNAQPVDNEVRLRLAGVEPDPTRAAALYAAVLSSDPANTTALVNLGAIYGAAGRGSEAAALWKRALETNPALEGAALNLSRVLPRADARSVVERYLGFNPGSKAARERLEELARP</sequence>
<dbReference type="Pfam" id="PF13435">
    <property type="entry name" value="Cytochrome_C554"/>
    <property type="match status" value="1"/>
</dbReference>
<keyword evidence="2" id="KW-0802">TPR repeat</keyword>
<evidence type="ECO:0000256" key="2">
    <source>
        <dbReference type="PROSITE-ProRule" id="PRU00339"/>
    </source>
</evidence>
<dbReference type="InterPro" id="IPR036280">
    <property type="entry name" value="Multihaem_cyt_sf"/>
</dbReference>
<dbReference type="KEGG" id="sus:Acid_7589"/>
<evidence type="ECO:0000259" key="3">
    <source>
        <dbReference type="Pfam" id="PF13435"/>
    </source>
</evidence>
<evidence type="ECO:0000256" key="1">
    <source>
        <dbReference type="ARBA" id="ARBA00022729"/>
    </source>
</evidence>
<dbReference type="InterPro" id="IPR051829">
    <property type="entry name" value="Multiheme_Cytochr_ET"/>
</dbReference>
<evidence type="ECO:0000313" key="4">
    <source>
        <dbReference type="EMBL" id="ABJ88497.1"/>
    </source>
</evidence>
<organism evidence="4">
    <name type="scientific">Solibacter usitatus (strain Ellin6076)</name>
    <dbReference type="NCBI Taxonomy" id="234267"/>
    <lineage>
        <taxon>Bacteria</taxon>
        <taxon>Pseudomonadati</taxon>
        <taxon>Acidobacteriota</taxon>
        <taxon>Terriglobia</taxon>
        <taxon>Bryobacterales</taxon>
        <taxon>Solibacteraceae</taxon>
        <taxon>Candidatus Solibacter</taxon>
    </lineage>
</organism>
<protein>
    <submittedName>
        <fullName evidence="4">Tetratricopeptide repeat protein</fullName>
    </submittedName>
</protein>
<dbReference type="Gene3D" id="1.10.1130.10">
    <property type="entry name" value="Flavocytochrome C3, Chain A"/>
    <property type="match status" value="1"/>
</dbReference>
<dbReference type="AlphaFoldDB" id="Q01PC3"/>
<dbReference type="eggNOG" id="COG0457">
    <property type="taxonomic scope" value="Bacteria"/>
</dbReference>
<feature type="repeat" description="TPR" evidence="2">
    <location>
        <begin position="394"/>
        <end position="427"/>
    </location>
</feature>
<dbReference type="InterPro" id="IPR011990">
    <property type="entry name" value="TPR-like_helical_dom_sf"/>
</dbReference>
<reference evidence="4" key="1">
    <citation type="submission" date="2006-10" db="EMBL/GenBank/DDBJ databases">
        <title>Complete sequence of Solibacter usitatus Ellin6076.</title>
        <authorList>
            <consortium name="US DOE Joint Genome Institute"/>
            <person name="Copeland A."/>
            <person name="Lucas S."/>
            <person name="Lapidus A."/>
            <person name="Barry K."/>
            <person name="Detter J.C."/>
            <person name="Glavina del Rio T."/>
            <person name="Hammon N."/>
            <person name="Israni S."/>
            <person name="Dalin E."/>
            <person name="Tice H."/>
            <person name="Pitluck S."/>
            <person name="Thompson L.S."/>
            <person name="Brettin T."/>
            <person name="Bruce D."/>
            <person name="Han C."/>
            <person name="Tapia R."/>
            <person name="Gilna P."/>
            <person name="Schmutz J."/>
            <person name="Larimer F."/>
            <person name="Land M."/>
            <person name="Hauser L."/>
            <person name="Kyrpides N."/>
            <person name="Mikhailova N."/>
            <person name="Janssen P.H."/>
            <person name="Kuske C.R."/>
            <person name="Richardson P."/>
        </authorList>
    </citation>
    <scope>NUCLEOTIDE SEQUENCE</scope>
    <source>
        <strain evidence="4">Ellin6076</strain>
    </source>
</reference>
<dbReference type="PANTHER" id="PTHR35038:SF8">
    <property type="entry name" value="C-TYPE POLYHEME CYTOCHROME OMCC"/>
    <property type="match status" value="1"/>
</dbReference>
<dbReference type="EMBL" id="CP000473">
    <property type="protein sequence ID" value="ABJ88497.1"/>
    <property type="molecule type" value="Genomic_DNA"/>
</dbReference>
<name>Q01PC3_SOLUE</name>
<dbReference type="PROSITE" id="PS50005">
    <property type="entry name" value="TPR"/>
    <property type="match status" value="1"/>
</dbReference>
<accession>Q01PC3</accession>
<dbReference type="InParanoid" id="Q01PC3"/>
<proteinExistence type="predicted"/>
<dbReference type="HOGENOM" id="CLU_029191_0_0_0"/>
<dbReference type="SUPFAM" id="SSF48452">
    <property type="entry name" value="TPR-like"/>
    <property type="match status" value="1"/>
</dbReference>
<dbReference type="InterPro" id="IPR023155">
    <property type="entry name" value="Cyt_c-552/4"/>
</dbReference>
<dbReference type="PANTHER" id="PTHR35038">
    <property type="entry name" value="DISSIMILATORY SULFITE REDUCTASE SIRA"/>
    <property type="match status" value="1"/>
</dbReference>
<dbReference type="InterPro" id="IPR019734">
    <property type="entry name" value="TPR_rpt"/>
</dbReference>
<gene>
    <name evidence="4" type="ordered locus">Acid_7589</name>
</gene>